<protein>
    <submittedName>
        <fullName evidence="1">Uncharacterized protein</fullName>
    </submittedName>
</protein>
<dbReference type="AlphaFoldDB" id="A0A2P5EIR5"/>
<dbReference type="Proteomes" id="UP000237000">
    <property type="component" value="Unassembled WGS sequence"/>
</dbReference>
<organism evidence="1 2">
    <name type="scientific">Trema orientale</name>
    <name type="common">Charcoal tree</name>
    <name type="synonym">Celtis orientalis</name>
    <dbReference type="NCBI Taxonomy" id="63057"/>
    <lineage>
        <taxon>Eukaryota</taxon>
        <taxon>Viridiplantae</taxon>
        <taxon>Streptophyta</taxon>
        <taxon>Embryophyta</taxon>
        <taxon>Tracheophyta</taxon>
        <taxon>Spermatophyta</taxon>
        <taxon>Magnoliopsida</taxon>
        <taxon>eudicotyledons</taxon>
        <taxon>Gunneridae</taxon>
        <taxon>Pentapetalae</taxon>
        <taxon>rosids</taxon>
        <taxon>fabids</taxon>
        <taxon>Rosales</taxon>
        <taxon>Cannabaceae</taxon>
        <taxon>Trema</taxon>
    </lineage>
</organism>
<dbReference type="InParanoid" id="A0A2P5EIR5"/>
<dbReference type="EMBL" id="JXTC01000148">
    <property type="protein sequence ID" value="PON85414.1"/>
    <property type="molecule type" value="Genomic_DNA"/>
</dbReference>
<evidence type="ECO:0000313" key="1">
    <source>
        <dbReference type="EMBL" id="PON85414.1"/>
    </source>
</evidence>
<proteinExistence type="predicted"/>
<keyword evidence="2" id="KW-1185">Reference proteome</keyword>
<accession>A0A2P5EIR5</accession>
<sequence>MFNLTIVGAKFHPDTIEECESKTYYQSLLKTWSKLLLCRLGLNLRALGLGVPRQLSERISSIGSSREGSAVLLALDPCAFSMATHTAAIL</sequence>
<gene>
    <name evidence="1" type="ORF">TorRG33x02_188240</name>
</gene>
<evidence type="ECO:0000313" key="2">
    <source>
        <dbReference type="Proteomes" id="UP000237000"/>
    </source>
</evidence>
<reference evidence="2" key="1">
    <citation type="submission" date="2016-06" db="EMBL/GenBank/DDBJ databases">
        <title>Parallel loss of symbiosis genes in relatives of nitrogen-fixing non-legume Parasponia.</title>
        <authorList>
            <person name="Van Velzen R."/>
            <person name="Holmer R."/>
            <person name="Bu F."/>
            <person name="Rutten L."/>
            <person name="Van Zeijl A."/>
            <person name="Liu W."/>
            <person name="Santuari L."/>
            <person name="Cao Q."/>
            <person name="Sharma T."/>
            <person name="Shen D."/>
            <person name="Roswanjaya Y."/>
            <person name="Wardhani T."/>
            <person name="Kalhor M.S."/>
            <person name="Jansen J."/>
            <person name="Van den Hoogen J."/>
            <person name="Gungor B."/>
            <person name="Hartog M."/>
            <person name="Hontelez J."/>
            <person name="Verver J."/>
            <person name="Yang W.-C."/>
            <person name="Schijlen E."/>
            <person name="Repin R."/>
            <person name="Schilthuizen M."/>
            <person name="Schranz E."/>
            <person name="Heidstra R."/>
            <person name="Miyata K."/>
            <person name="Fedorova E."/>
            <person name="Kohlen W."/>
            <person name="Bisseling T."/>
            <person name="Smit S."/>
            <person name="Geurts R."/>
        </authorList>
    </citation>
    <scope>NUCLEOTIDE SEQUENCE [LARGE SCALE GENOMIC DNA]</scope>
    <source>
        <strain evidence="2">cv. RG33-2</strain>
    </source>
</reference>
<name>A0A2P5EIR5_TREOI</name>
<comment type="caution">
    <text evidence="1">The sequence shown here is derived from an EMBL/GenBank/DDBJ whole genome shotgun (WGS) entry which is preliminary data.</text>
</comment>